<dbReference type="Proteomes" id="UP000660729">
    <property type="component" value="Unassembled WGS sequence"/>
</dbReference>
<keyword evidence="3" id="KW-1185">Reference proteome</keyword>
<accession>A0A8H6RSA2</accession>
<comment type="caution">
    <text evidence="2">The sequence shown here is derived from an EMBL/GenBank/DDBJ whole genome shotgun (WGS) entry which is preliminary data.</text>
</comment>
<reference evidence="2" key="1">
    <citation type="submission" date="2020-04" db="EMBL/GenBank/DDBJ databases">
        <title>Draft genome resource of the tomato pathogen Pseudocercospora fuligena.</title>
        <authorList>
            <person name="Zaccaron A."/>
        </authorList>
    </citation>
    <scope>NUCLEOTIDE SEQUENCE</scope>
    <source>
        <strain evidence="2">PF001</strain>
    </source>
</reference>
<gene>
    <name evidence="2" type="ORF">HII31_03213</name>
</gene>
<feature type="compositionally biased region" description="Polar residues" evidence="1">
    <location>
        <begin position="1"/>
        <end position="17"/>
    </location>
</feature>
<feature type="region of interest" description="Disordered" evidence="1">
    <location>
        <begin position="1"/>
        <end position="23"/>
    </location>
</feature>
<evidence type="ECO:0000256" key="1">
    <source>
        <dbReference type="SAM" id="MobiDB-lite"/>
    </source>
</evidence>
<dbReference type="AlphaFoldDB" id="A0A8H6RSA2"/>
<proteinExistence type="predicted"/>
<evidence type="ECO:0000313" key="2">
    <source>
        <dbReference type="EMBL" id="KAF7195321.1"/>
    </source>
</evidence>
<protein>
    <submittedName>
        <fullName evidence="2">Uncharacterized protein</fullName>
    </submittedName>
</protein>
<evidence type="ECO:0000313" key="3">
    <source>
        <dbReference type="Proteomes" id="UP000660729"/>
    </source>
</evidence>
<sequence>MASSDYPTPQSVTSDTSRGFGKEESIQSKLGRLSCAFANIVNTHDFDLALPASQELNAHVSPEWLSSMDTQPAKLSWPQQLEQWRARAAEMPNVRFIVQEVSSDVDERKGHAIVCLNMEVVGMAESVTLHAMNEVRWRRVGVGQNARWLCFYNLGLRGTPGNSGGLG</sequence>
<name>A0A8H6RSA2_9PEZI</name>
<dbReference type="EMBL" id="JABCIY010000040">
    <property type="protein sequence ID" value="KAF7195321.1"/>
    <property type="molecule type" value="Genomic_DNA"/>
</dbReference>
<organism evidence="2 3">
    <name type="scientific">Pseudocercospora fuligena</name>
    <dbReference type="NCBI Taxonomy" id="685502"/>
    <lineage>
        <taxon>Eukaryota</taxon>
        <taxon>Fungi</taxon>
        <taxon>Dikarya</taxon>
        <taxon>Ascomycota</taxon>
        <taxon>Pezizomycotina</taxon>
        <taxon>Dothideomycetes</taxon>
        <taxon>Dothideomycetidae</taxon>
        <taxon>Mycosphaerellales</taxon>
        <taxon>Mycosphaerellaceae</taxon>
        <taxon>Pseudocercospora</taxon>
    </lineage>
</organism>
<dbReference type="OrthoDB" id="3899120at2759"/>